<dbReference type="AlphaFoldDB" id="A0A7R9TCU9"/>
<feature type="domain" description="JmjC" evidence="3">
    <location>
        <begin position="218"/>
        <end position="368"/>
    </location>
</feature>
<dbReference type="PANTHER" id="PTHR12461:SF105">
    <property type="entry name" value="HYPOXIA-INDUCIBLE FACTOR 1-ALPHA INHIBITOR"/>
    <property type="match status" value="1"/>
</dbReference>
<evidence type="ECO:0000256" key="1">
    <source>
        <dbReference type="ARBA" id="ARBA00006801"/>
    </source>
</evidence>
<dbReference type="Pfam" id="PF13621">
    <property type="entry name" value="Cupin_8"/>
    <property type="match status" value="1"/>
</dbReference>
<dbReference type="InterPro" id="IPR003347">
    <property type="entry name" value="JmjC_dom"/>
</dbReference>
<gene>
    <name evidence="4" type="ORF">MPUS1402_LOCUS3076</name>
</gene>
<dbReference type="Gene3D" id="2.60.120.650">
    <property type="entry name" value="Cupin"/>
    <property type="match status" value="1"/>
</dbReference>
<name>A0A7R9TCU9_MICPS</name>
<evidence type="ECO:0000256" key="2">
    <source>
        <dbReference type="SAM" id="MobiDB-lite"/>
    </source>
</evidence>
<dbReference type="PROSITE" id="PS51184">
    <property type="entry name" value="JMJC"/>
    <property type="match status" value="1"/>
</dbReference>
<feature type="compositionally biased region" description="Low complexity" evidence="2">
    <location>
        <begin position="97"/>
        <end position="114"/>
    </location>
</feature>
<accession>A0A7R9TCU9</accession>
<dbReference type="SUPFAM" id="SSF51197">
    <property type="entry name" value="Clavaminate synthase-like"/>
    <property type="match status" value="1"/>
</dbReference>
<dbReference type="PANTHER" id="PTHR12461">
    <property type="entry name" value="HYPOXIA-INDUCIBLE FACTOR 1 ALPHA INHIBITOR-RELATED"/>
    <property type="match status" value="1"/>
</dbReference>
<sequence length="368" mass="39487">MAARVTAGVARGVAAAKALDDAMDSPRDERKARIAVERATALAELATTHGCESGAIGDVRWVGDAYVAASDAFDAATTTSDLTSPTGSGRPPPPLARLPTAGVPTGVPTPSGRPGANGVPTYDASSFRAPAFVNAHLSPRRSPCVIRGLMRHQKWSAAETFPDLEWLRSHHGDALVPVEIGVASADGKRAVPRIELTRLATFLNDHFADATTPRDDVAYVSQHSLLHQRPELQRHFAVPEYCVGRLAAANAWIGTAGTITHLHTDAADNILTQVAGIKSVRLYSPDVGEAHLYPERRGGNGAVNAFSPIDPDDANSPELLSRYPKFGETPEEEIMDVELGPDDSLFIPKGWWHRVVARTPSFSLNFWF</sequence>
<feature type="compositionally biased region" description="Low complexity" evidence="2">
    <location>
        <begin position="77"/>
        <end position="89"/>
    </location>
</feature>
<dbReference type="InterPro" id="IPR041667">
    <property type="entry name" value="Cupin_8"/>
</dbReference>
<comment type="similarity">
    <text evidence="1">Belongs to the JARID1 histone demethylase family.</text>
</comment>
<reference evidence="4" key="1">
    <citation type="submission" date="2021-01" db="EMBL/GenBank/DDBJ databases">
        <authorList>
            <person name="Corre E."/>
            <person name="Pelletier E."/>
            <person name="Niang G."/>
            <person name="Scheremetjew M."/>
            <person name="Finn R."/>
            <person name="Kale V."/>
            <person name="Holt S."/>
            <person name="Cochrane G."/>
            <person name="Meng A."/>
            <person name="Brown T."/>
            <person name="Cohen L."/>
        </authorList>
    </citation>
    <scope>NUCLEOTIDE SEQUENCE</scope>
    <source>
        <strain evidence="4">RCC1614</strain>
    </source>
</reference>
<evidence type="ECO:0000313" key="4">
    <source>
        <dbReference type="EMBL" id="CAD8232022.1"/>
    </source>
</evidence>
<dbReference type="EMBL" id="HBDY01004091">
    <property type="protein sequence ID" value="CAD8232022.1"/>
    <property type="molecule type" value="Transcribed_RNA"/>
</dbReference>
<organism evidence="4">
    <name type="scientific">Micromonas pusilla</name>
    <name type="common">Picoplanktonic green alga</name>
    <name type="synonym">Chromulina pusilla</name>
    <dbReference type="NCBI Taxonomy" id="38833"/>
    <lineage>
        <taxon>Eukaryota</taxon>
        <taxon>Viridiplantae</taxon>
        <taxon>Chlorophyta</taxon>
        <taxon>Mamiellophyceae</taxon>
        <taxon>Mamiellales</taxon>
        <taxon>Mamiellaceae</taxon>
        <taxon>Micromonas</taxon>
    </lineage>
</organism>
<evidence type="ECO:0000259" key="3">
    <source>
        <dbReference type="PROSITE" id="PS51184"/>
    </source>
</evidence>
<feature type="region of interest" description="Disordered" evidence="2">
    <location>
        <begin position="77"/>
        <end position="121"/>
    </location>
</feature>
<protein>
    <recommendedName>
        <fullName evidence="3">JmjC domain-containing protein</fullName>
    </recommendedName>
</protein>
<proteinExistence type="inferred from homology"/>